<dbReference type="Proteomes" id="UP000386575">
    <property type="component" value="Unassembled WGS sequence"/>
</dbReference>
<keyword evidence="1" id="KW-0472">Membrane</keyword>
<feature type="transmembrane region" description="Helical" evidence="1">
    <location>
        <begin position="43"/>
        <end position="76"/>
    </location>
</feature>
<gene>
    <name evidence="2" type="ORF">F4V91_00565</name>
</gene>
<keyword evidence="1" id="KW-1133">Transmembrane helix</keyword>
<keyword evidence="1" id="KW-0812">Transmembrane</keyword>
<dbReference type="AlphaFoldDB" id="A0A6A1TLA7"/>
<reference evidence="2 3" key="1">
    <citation type="submission" date="2019-09" db="EMBL/GenBank/DDBJ databases">
        <title>Genome sequencing of Ng87 strain.</title>
        <authorList>
            <person name="Karasev E.S."/>
            <person name="Andronov E."/>
        </authorList>
    </citation>
    <scope>NUCLEOTIDE SEQUENCE [LARGE SCALE GENOMIC DNA]</scope>
    <source>
        <strain evidence="2 3">Ng87</strain>
    </source>
</reference>
<evidence type="ECO:0000313" key="2">
    <source>
        <dbReference type="EMBL" id="KAB1085058.1"/>
    </source>
</evidence>
<sequence length="225" mass="25369">MNPLLEAMKEGGPKTVPTTENGQQVITVEARHLRPTDAKVSDILGVLIAIGGAIITAGITITTGDWTVATIAVLLFARSYLKGDAHKEAEATSIIRFTESEIAVKPGSIWNPDTKWQKFDKRFPHRFVRLAHERAQQEMDEHEYQRRTAPNARIKRYYSQSWVVVLEYMGERYDVAEVMGERRADEILTRLILCDEYMKSVASARQTMPLKPEDHWSGGTGSVPQ</sequence>
<proteinExistence type="predicted"/>
<dbReference type="EMBL" id="VZUL01000002">
    <property type="protein sequence ID" value="KAB1085058.1"/>
    <property type="molecule type" value="Genomic_DNA"/>
</dbReference>
<accession>A0A6A1TLA7</accession>
<dbReference type="RefSeq" id="WP_151040615.1">
    <property type="nucleotide sequence ID" value="NZ_VZUL01000002.1"/>
</dbReference>
<comment type="caution">
    <text evidence="2">The sequence shown here is derived from an EMBL/GenBank/DDBJ whole genome shotgun (WGS) entry which is preliminary data.</text>
</comment>
<protein>
    <submittedName>
        <fullName evidence="2">Uncharacterized protein</fullName>
    </submittedName>
</protein>
<organism evidence="2 3">
    <name type="scientific">Neorhizobium galegae</name>
    <name type="common">Rhizobium galegae</name>
    <dbReference type="NCBI Taxonomy" id="399"/>
    <lineage>
        <taxon>Bacteria</taxon>
        <taxon>Pseudomonadati</taxon>
        <taxon>Pseudomonadota</taxon>
        <taxon>Alphaproteobacteria</taxon>
        <taxon>Hyphomicrobiales</taxon>
        <taxon>Rhizobiaceae</taxon>
        <taxon>Rhizobium/Agrobacterium group</taxon>
        <taxon>Neorhizobium</taxon>
    </lineage>
</organism>
<name>A0A6A1TLA7_NEOGA</name>
<evidence type="ECO:0000256" key="1">
    <source>
        <dbReference type="SAM" id="Phobius"/>
    </source>
</evidence>
<evidence type="ECO:0000313" key="3">
    <source>
        <dbReference type="Proteomes" id="UP000386575"/>
    </source>
</evidence>